<dbReference type="GO" id="GO:0070652">
    <property type="term" value="C:HAUS complex"/>
    <property type="evidence" value="ECO:0007669"/>
    <property type="project" value="InterPro"/>
</dbReference>
<dbReference type="Pfam" id="PF14661">
    <property type="entry name" value="HAUS6_N"/>
    <property type="match status" value="1"/>
</dbReference>
<comment type="caution">
    <text evidence="3">The sequence shown here is derived from an EMBL/GenBank/DDBJ whole genome shotgun (WGS) entry which is preliminary data.</text>
</comment>
<feature type="domain" description="HAUS augmin-like complex subunit 6 N-terminal" evidence="2">
    <location>
        <begin position="11"/>
        <end position="166"/>
    </location>
</feature>
<organism evidence="3 4">
    <name type="scientific">Chordeiles acutipennis</name>
    <name type="common">Lesser nighthawk</name>
    <name type="synonym">Caprimulgus acutipennis</name>
    <dbReference type="NCBI Taxonomy" id="118183"/>
    <lineage>
        <taxon>Eukaryota</taxon>
        <taxon>Metazoa</taxon>
        <taxon>Chordata</taxon>
        <taxon>Craniata</taxon>
        <taxon>Vertebrata</taxon>
        <taxon>Euteleostomi</taxon>
        <taxon>Archelosauria</taxon>
        <taxon>Archosauria</taxon>
        <taxon>Dinosauria</taxon>
        <taxon>Saurischia</taxon>
        <taxon>Theropoda</taxon>
        <taxon>Coelurosauria</taxon>
        <taxon>Aves</taxon>
        <taxon>Neognathae</taxon>
        <taxon>Neoaves</taxon>
        <taxon>Strisores</taxon>
        <taxon>Caprimulgiformes</taxon>
        <taxon>Caprimulgidae</taxon>
        <taxon>Chordeilinae</taxon>
        <taxon>Chordeiles</taxon>
    </lineage>
</organism>
<feature type="region of interest" description="Disordered" evidence="1">
    <location>
        <begin position="758"/>
        <end position="783"/>
    </location>
</feature>
<gene>
    <name evidence="3" type="primary">Haus6</name>
    <name evidence="3" type="ORF">CHOACU_R09912</name>
</gene>
<dbReference type="AlphaFoldDB" id="A0A7L0UFZ5"/>
<accession>A0A7L0UFZ5</accession>
<evidence type="ECO:0000256" key="1">
    <source>
        <dbReference type="SAM" id="MobiDB-lite"/>
    </source>
</evidence>
<evidence type="ECO:0000259" key="2">
    <source>
        <dbReference type="Pfam" id="PF14661"/>
    </source>
</evidence>
<reference evidence="3 4" key="1">
    <citation type="submission" date="2019-09" db="EMBL/GenBank/DDBJ databases">
        <title>Bird 10,000 Genomes (B10K) Project - Family phase.</title>
        <authorList>
            <person name="Zhang G."/>
        </authorList>
    </citation>
    <scope>NUCLEOTIDE SEQUENCE [LARGE SCALE GENOMIC DNA]</scope>
    <source>
        <strain evidence="3">B10K-DU-008-62</strain>
        <tissue evidence="3">Mixed tissue sample</tissue>
    </source>
</reference>
<dbReference type="EMBL" id="VXAQ01001174">
    <property type="protein sequence ID" value="NXL65158.1"/>
    <property type="molecule type" value="Genomic_DNA"/>
</dbReference>
<feature type="non-terminal residue" evidence="3">
    <location>
        <position position="854"/>
    </location>
</feature>
<dbReference type="GO" id="GO:0051225">
    <property type="term" value="P:spindle assembly"/>
    <property type="evidence" value="ECO:0007669"/>
    <property type="project" value="InterPro"/>
</dbReference>
<dbReference type="InterPro" id="IPR028163">
    <property type="entry name" value="HAUS_6_N"/>
</dbReference>
<evidence type="ECO:0000313" key="4">
    <source>
        <dbReference type="Proteomes" id="UP000568556"/>
    </source>
</evidence>
<sequence length="854" mass="97033">RNCSFPVANFTDPEFRKKCSTWLKEIANEKQSDLPQITPSLFISPAGPKFIHLLYRFARHVMVEDMKKKSVGTDIPFAEAVKLRPEDMYSANARSRVAYNKLLQIFQREDSVTQEYDKKSQLLIKEIKQIKYEYEILQIQFCKMKQNDQNKTDKTERIQKVRSMWALVMEMLTSLKNEKEVVDSVLDACVDQCILDGTNVVFSVPQLLAHRVQRDIHQICTGNIYEAEKLNFLTVIQLLNEALRTLRDECCQPEFKQQIQTVENQIMRCNELLKGLNAKRLKTMQQHCVSMNESVSRTQEDWEVKWKSFLGLCPFNLMLNENPVSSIYLILGKRKGEGGKGYKSQIRGTQYIMALLLRLTCHLFNLSLKHLLLLFFFPFSLSLSHLPRISSVPLELSKVPENRDLLIEKNLHTETFKRQKKPVPQKFLRNGKDESAISEMCENEGDQLIQTVSPVQKEDPLMKARDELAEEVAKTVVSESPQSGEGKAMSLEDLVSSLAFNPFVTRKQIPRTPENLLTEIRSSWRKAIQTEGSSDVELSSAEVMREEASVDSTSKAQEVEDSRIVCSNPASPVPYFDPPLSERNSRLSSTVFGPQEQMTVGHIIESPTLKTSGLQESKRTEEQEFKCIDLNNSCVEDPEEQVFPYIKKSMNTTGICSESNSRTNVLPSDHSRGSLMDEMLHQSVSSFLSSICVEGIHLGILDETLPEEPDNIDPNKSASSESDVIDSAYVTGGLRNNDIQKSNLDLQSQFNTYEVQKTASRSEEELHQTHNGGESLSCSSDLSLAPEREERDELYSPLELFCLDAEFVKTPSPVSLDKRKYSLSSLLISSQHLQEMASMVHEIPAELMHKLKGK</sequence>
<dbReference type="PANTHER" id="PTHR16151:SF2">
    <property type="entry name" value="HAUS AUGMIN-LIKE COMPLEX SUBUNIT 6"/>
    <property type="match status" value="1"/>
</dbReference>
<keyword evidence="4" id="KW-1185">Reference proteome</keyword>
<name>A0A7L0UFZ5_CHOAC</name>
<feature type="non-terminal residue" evidence="3">
    <location>
        <position position="1"/>
    </location>
</feature>
<dbReference type="InterPro" id="IPR026797">
    <property type="entry name" value="HAUS_6"/>
</dbReference>
<proteinExistence type="predicted"/>
<protein>
    <submittedName>
        <fullName evidence="3">HAUS6 protein</fullName>
    </submittedName>
</protein>
<dbReference type="GO" id="GO:0008017">
    <property type="term" value="F:microtubule binding"/>
    <property type="evidence" value="ECO:0007669"/>
    <property type="project" value="TreeGrafter"/>
</dbReference>
<feature type="region of interest" description="Disordered" evidence="1">
    <location>
        <begin position="705"/>
        <end position="724"/>
    </location>
</feature>
<dbReference type="GO" id="GO:1990498">
    <property type="term" value="C:mitotic spindle microtubule"/>
    <property type="evidence" value="ECO:0007669"/>
    <property type="project" value="TreeGrafter"/>
</dbReference>
<dbReference type="OrthoDB" id="5575722at2759"/>
<dbReference type="Proteomes" id="UP000568556">
    <property type="component" value="Unassembled WGS sequence"/>
</dbReference>
<feature type="region of interest" description="Disordered" evidence="1">
    <location>
        <begin position="533"/>
        <end position="561"/>
    </location>
</feature>
<dbReference type="PANTHER" id="PTHR16151">
    <property type="entry name" value="HAUS AUGMIN-LIKE COMPLEX SUBUNIT 6"/>
    <property type="match status" value="1"/>
</dbReference>
<feature type="compositionally biased region" description="Polar residues" evidence="1">
    <location>
        <begin position="769"/>
        <end position="782"/>
    </location>
</feature>
<evidence type="ECO:0000313" key="3">
    <source>
        <dbReference type="EMBL" id="NXL65158.1"/>
    </source>
</evidence>